<sequence>MMSKPVTKDTILRFTLEVPPDMWEFCSDQSHHKDFKNLCKAPVVYYDHNDHILVVLCSDQTTYKRASMMADMHLRNLKQKMVIEKKMDETTKKIESTKLTVASPFCEEFSIPSELIGLAIGSHGANMQAAREIDDITDVIFDPSTNMFKVCGNTSEAVEQARNILEYSESTYQVPQDLVARIIGKNGKNIQEIVDKSGLVRVRIEGEQETSLVSLQVYLLCECSAI</sequence>
<proteinExistence type="predicted"/>
<evidence type="ECO:0000256" key="1">
    <source>
        <dbReference type="PROSITE-ProRule" id="PRU00117"/>
    </source>
</evidence>
<reference evidence="3" key="1">
    <citation type="submission" date="2020-06" db="EMBL/GenBank/DDBJ databases">
        <title>Draft genome of Bugula neritina, a colonial animal packing powerful symbionts and potential medicines.</title>
        <authorList>
            <person name="Rayko M."/>
        </authorList>
    </citation>
    <scope>NUCLEOTIDE SEQUENCE [LARGE SCALE GENOMIC DNA]</scope>
    <source>
        <strain evidence="3">Kwan_BN1</strain>
    </source>
</reference>
<dbReference type="CDD" id="cd22425">
    <property type="entry name" value="KH_I_FMR1_FXR_rpt1"/>
    <property type="match status" value="1"/>
</dbReference>
<dbReference type="Pfam" id="PF17904">
    <property type="entry name" value="KH_9"/>
    <property type="match status" value="1"/>
</dbReference>
<dbReference type="GO" id="GO:0043005">
    <property type="term" value="C:neuron projection"/>
    <property type="evidence" value="ECO:0007669"/>
    <property type="project" value="TreeGrafter"/>
</dbReference>
<dbReference type="GO" id="GO:0048170">
    <property type="term" value="P:positive regulation of long-term neuronal synaptic plasticity"/>
    <property type="evidence" value="ECO:0007669"/>
    <property type="project" value="TreeGrafter"/>
</dbReference>
<dbReference type="GO" id="GO:0048513">
    <property type="term" value="P:animal organ development"/>
    <property type="evidence" value="ECO:0007669"/>
    <property type="project" value="TreeGrafter"/>
</dbReference>
<dbReference type="Proteomes" id="UP000593567">
    <property type="component" value="Unassembled WGS sequence"/>
</dbReference>
<evidence type="ECO:0000313" key="4">
    <source>
        <dbReference type="Proteomes" id="UP000593567"/>
    </source>
</evidence>
<dbReference type="EMBL" id="VXIV02000588">
    <property type="protein sequence ID" value="KAF6037330.1"/>
    <property type="molecule type" value="Genomic_DNA"/>
</dbReference>
<dbReference type="InterPro" id="IPR004087">
    <property type="entry name" value="KH_dom"/>
</dbReference>
<dbReference type="InterPro" id="IPR004088">
    <property type="entry name" value="KH_dom_type_1"/>
</dbReference>
<dbReference type="GO" id="GO:0098793">
    <property type="term" value="C:presynapse"/>
    <property type="evidence" value="ECO:0007669"/>
    <property type="project" value="GOC"/>
</dbReference>
<dbReference type="PROSITE" id="PS50084">
    <property type="entry name" value="KH_TYPE_1"/>
    <property type="match status" value="2"/>
</dbReference>
<feature type="domain" description="K Homology" evidence="2">
    <location>
        <begin position="103"/>
        <end position="170"/>
    </location>
</feature>
<dbReference type="CDD" id="cd22426">
    <property type="entry name" value="KH_I_FMR1_FXR_rpt2"/>
    <property type="match status" value="1"/>
</dbReference>
<dbReference type="InterPro" id="IPR040148">
    <property type="entry name" value="FMR1"/>
</dbReference>
<dbReference type="GO" id="GO:0045727">
    <property type="term" value="P:positive regulation of translation"/>
    <property type="evidence" value="ECO:0007669"/>
    <property type="project" value="TreeGrafter"/>
</dbReference>
<dbReference type="SUPFAM" id="SSF54791">
    <property type="entry name" value="Eukaryotic type KH-domain (KH-domain type I)"/>
    <property type="match status" value="2"/>
</dbReference>
<gene>
    <name evidence="3" type="ORF">EB796_004363</name>
</gene>
<dbReference type="OrthoDB" id="424249at2759"/>
<dbReference type="GO" id="GO:0099577">
    <property type="term" value="P:regulation of translation at presynapse, modulating synaptic transmission"/>
    <property type="evidence" value="ECO:0007669"/>
    <property type="project" value="TreeGrafter"/>
</dbReference>
<evidence type="ECO:0000313" key="3">
    <source>
        <dbReference type="EMBL" id="KAF6037330.1"/>
    </source>
</evidence>
<protein>
    <submittedName>
        <fullName evidence="3">FXR1</fullName>
    </submittedName>
</protein>
<dbReference type="PANTHER" id="PTHR10603:SF7">
    <property type="entry name" value="FRAGILE X MESSENGER RIBONUCLEOPROTEIN 1 HOMOLOG"/>
    <property type="match status" value="1"/>
</dbReference>
<dbReference type="GO" id="GO:0043488">
    <property type="term" value="P:regulation of mRNA stability"/>
    <property type="evidence" value="ECO:0007669"/>
    <property type="project" value="TreeGrafter"/>
</dbReference>
<evidence type="ECO:0000259" key="2">
    <source>
        <dbReference type="SMART" id="SM00322"/>
    </source>
</evidence>
<comment type="caution">
    <text evidence="3">The sequence shown here is derived from an EMBL/GenBank/DDBJ whole genome shotgun (WGS) entry which is preliminary data.</text>
</comment>
<dbReference type="PANTHER" id="PTHR10603">
    <property type="entry name" value="FRAGILE X MENTAL RETARDATION SYNDROME-RELATED PROTEIN"/>
    <property type="match status" value="1"/>
</dbReference>
<keyword evidence="1" id="KW-0694">RNA-binding</keyword>
<feature type="domain" description="K Homology" evidence="2">
    <location>
        <begin position="171"/>
        <end position="225"/>
    </location>
</feature>
<dbReference type="GO" id="GO:0003730">
    <property type="term" value="F:mRNA 3'-UTR binding"/>
    <property type="evidence" value="ECO:0007669"/>
    <property type="project" value="TreeGrafter"/>
</dbReference>
<dbReference type="GO" id="GO:0010494">
    <property type="term" value="C:cytoplasmic stress granule"/>
    <property type="evidence" value="ECO:0007669"/>
    <property type="project" value="TreeGrafter"/>
</dbReference>
<name>A0A7J7KFA5_BUGNE</name>
<keyword evidence="4" id="KW-1185">Reference proteome</keyword>
<dbReference type="AlphaFoldDB" id="A0A7J7KFA5"/>
<dbReference type="InterPro" id="IPR036612">
    <property type="entry name" value="KH_dom_type_1_sf"/>
</dbReference>
<dbReference type="Pfam" id="PF00013">
    <property type="entry name" value="KH_1"/>
    <property type="match status" value="2"/>
</dbReference>
<dbReference type="InterPro" id="IPR040472">
    <property type="entry name" value="FMRP_KH0"/>
</dbReference>
<dbReference type="SMART" id="SM00322">
    <property type="entry name" value="KH"/>
    <property type="match status" value="2"/>
</dbReference>
<dbReference type="GO" id="GO:0045182">
    <property type="term" value="F:translation regulator activity"/>
    <property type="evidence" value="ECO:0007669"/>
    <property type="project" value="TreeGrafter"/>
</dbReference>
<dbReference type="Gene3D" id="3.30.1370.10">
    <property type="entry name" value="K Homology domain, type 1"/>
    <property type="match status" value="2"/>
</dbReference>
<dbReference type="GO" id="GO:0051028">
    <property type="term" value="P:mRNA transport"/>
    <property type="evidence" value="ECO:0007669"/>
    <property type="project" value="TreeGrafter"/>
</dbReference>
<accession>A0A7J7KFA5</accession>
<organism evidence="3 4">
    <name type="scientific">Bugula neritina</name>
    <name type="common">Brown bryozoan</name>
    <name type="synonym">Sertularia neritina</name>
    <dbReference type="NCBI Taxonomy" id="10212"/>
    <lineage>
        <taxon>Eukaryota</taxon>
        <taxon>Metazoa</taxon>
        <taxon>Spiralia</taxon>
        <taxon>Lophotrochozoa</taxon>
        <taxon>Bryozoa</taxon>
        <taxon>Gymnolaemata</taxon>
        <taxon>Cheilostomatida</taxon>
        <taxon>Flustrina</taxon>
        <taxon>Buguloidea</taxon>
        <taxon>Bugulidae</taxon>
        <taxon>Bugula</taxon>
    </lineage>
</organism>
<dbReference type="GO" id="GO:0005634">
    <property type="term" value="C:nucleus"/>
    <property type="evidence" value="ECO:0007669"/>
    <property type="project" value="TreeGrafter"/>
</dbReference>